<reference evidence="5" key="1">
    <citation type="submission" date="2014-04" db="EMBL/GenBank/DDBJ databases">
        <title>Evolutionary Origins and Diversification of the Mycorrhizal Mutualists.</title>
        <authorList>
            <consortium name="DOE Joint Genome Institute"/>
            <consortium name="Mycorrhizal Genomics Consortium"/>
            <person name="Kohler A."/>
            <person name="Kuo A."/>
            <person name="Nagy L.G."/>
            <person name="Floudas D."/>
            <person name="Copeland A."/>
            <person name="Barry K.W."/>
            <person name="Cichocki N."/>
            <person name="Veneault-Fourrey C."/>
            <person name="LaButti K."/>
            <person name="Lindquist E.A."/>
            <person name="Lipzen A."/>
            <person name="Lundell T."/>
            <person name="Morin E."/>
            <person name="Murat C."/>
            <person name="Riley R."/>
            <person name="Ohm R."/>
            <person name="Sun H."/>
            <person name="Tunlid A."/>
            <person name="Henrissat B."/>
            <person name="Grigoriev I.V."/>
            <person name="Hibbett D.S."/>
            <person name="Martin F."/>
        </authorList>
    </citation>
    <scope>NUCLEOTIDE SEQUENCE [LARGE SCALE GENOMIC DNA]</scope>
    <source>
        <strain evidence="5">FD-334 SS-4</strain>
    </source>
</reference>
<dbReference type="PROSITE" id="PS51203">
    <property type="entry name" value="CS"/>
    <property type="match status" value="1"/>
</dbReference>
<dbReference type="Gene3D" id="2.60.40.790">
    <property type="match status" value="1"/>
</dbReference>
<keyword evidence="2" id="KW-0472">Membrane</keyword>
<protein>
    <recommendedName>
        <fullName evidence="3">CS domain-containing protein</fullName>
    </recommendedName>
</protein>
<evidence type="ECO:0000313" key="5">
    <source>
        <dbReference type="Proteomes" id="UP000054270"/>
    </source>
</evidence>
<sequence length="497" mass="53409">MDTYSERPYYPYSWHQSHDQATVLLMVPYDIQDDDLSVLIDTQHLIIGVAGRPPIVKGKIYAAVDTASSVWQLEPRSVRHAARERTASTASTVSTHSSYAFVSDPDISSSFAASLEGAATSDAEDTSAASPARSSPSLSFADEAIYPTPMRRRVPLHALPSRAGSPPGPAHPSLTSSLESLESAAHAPRAGRLLTVHLEKAASAIWPALVVGPAPADLEASDSATVLVFDASEAAAANKYNMDPTSLALVALELCDIRKERAEAFEYFLRAWQEAHVPSATMRLVSHYLPLDCTAALATAPEHPLGGTVDYYVHSVGGARGLAQLYLEAGLLHLEGAASTLLAASYSSLSSIRIPLHAQIGEGGTEAWRRDREAAGRFFERARALHPALDIPALPAESALELEMPSMHLPTATPESELSKESGEMDSEPEVPAVRRRRRKDEQLPLVEKEGTDVDDEYDNAWYLYVPGIIGAGTALLVVGIVGALSFSNWSRRNQGS</sequence>
<feature type="compositionally biased region" description="Low complexity" evidence="1">
    <location>
        <begin position="173"/>
        <end position="182"/>
    </location>
</feature>
<proteinExistence type="predicted"/>
<keyword evidence="2" id="KW-1133">Transmembrane helix</keyword>
<evidence type="ECO:0000256" key="2">
    <source>
        <dbReference type="SAM" id="Phobius"/>
    </source>
</evidence>
<dbReference type="Pfam" id="PF04969">
    <property type="entry name" value="CS"/>
    <property type="match status" value="1"/>
</dbReference>
<evidence type="ECO:0000256" key="1">
    <source>
        <dbReference type="SAM" id="MobiDB-lite"/>
    </source>
</evidence>
<evidence type="ECO:0000313" key="4">
    <source>
        <dbReference type="EMBL" id="KJA22891.1"/>
    </source>
</evidence>
<feature type="transmembrane region" description="Helical" evidence="2">
    <location>
        <begin position="462"/>
        <end position="487"/>
    </location>
</feature>
<dbReference type="InterPro" id="IPR008978">
    <property type="entry name" value="HSP20-like_chaperone"/>
</dbReference>
<name>A0A0D2P2D6_HYPSF</name>
<dbReference type="STRING" id="945553.A0A0D2P2D6"/>
<feature type="region of interest" description="Disordered" evidence="1">
    <location>
        <begin position="158"/>
        <end position="182"/>
    </location>
</feature>
<keyword evidence="5" id="KW-1185">Reference proteome</keyword>
<dbReference type="InterPro" id="IPR007052">
    <property type="entry name" value="CS_dom"/>
</dbReference>
<accession>A0A0D2P2D6</accession>
<dbReference type="SUPFAM" id="SSF49764">
    <property type="entry name" value="HSP20-like chaperones"/>
    <property type="match status" value="1"/>
</dbReference>
<dbReference type="OMA" id="WYLYLPG"/>
<dbReference type="Proteomes" id="UP000054270">
    <property type="component" value="Unassembled WGS sequence"/>
</dbReference>
<dbReference type="OrthoDB" id="266138at2759"/>
<evidence type="ECO:0000259" key="3">
    <source>
        <dbReference type="PROSITE" id="PS51203"/>
    </source>
</evidence>
<feature type="region of interest" description="Disordered" evidence="1">
    <location>
        <begin position="410"/>
        <end position="438"/>
    </location>
</feature>
<keyword evidence="2" id="KW-0812">Transmembrane</keyword>
<dbReference type="AlphaFoldDB" id="A0A0D2P2D6"/>
<feature type="domain" description="CS" evidence="3">
    <location>
        <begin position="7"/>
        <end position="94"/>
    </location>
</feature>
<organism evidence="4 5">
    <name type="scientific">Hypholoma sublateritium (strain FD-334 SS-4)</name>
    <dbReference type="NCBI Taxonomy" id="945553"/>
    <lineage>
        <taxon>Eukaryota</taxon>
        <taxon>Fungi</taxon>
        <taxon>Dikarya</taxon>
        <taxon>Basidiomycota</taxon>
        <taxon>Agaricomycotina</taxon>
        <taxon>Agaricomycetes</taxon>
        <taxon>Agaricomycetidae</taxon>
        <taxon>Agaricales</taxon>
        <taxon>Agaricineae</taxon>
        <taxon>Strophariaceae</taxon>
        <taxon>Hypholoma</taxon>
    </lineage>
</organism>
<dbReference type="EMBL" id="KN817546">
    <property type="protein sequence ID" value="KJA22891.1"/>
    <property type="molecule type" value="Genomic_DNA"/>
</dbReference>
<gene>
    <name evidence="4" type="ORF">HYPSUDRAFT_40349</name>
</gene>